<keyword evidence="3" id="KW-0507">mRNA processing</keyword>
<evidence type="ECO:0000256" key="7">
    <source>
        <dbReference type="SAM" id="MobiDB-lite"/>
    </source>
</evidence>
<dbReference type="Pfam" id="PF17098">
    <property type="entry name" value="Wtap"/>
    <property type="match status" value="1"/>
</dbReference>
<evidence type="ECO:0000313" key="10">
    <source>
        <dbReference type="Proteomes" id="UP000518752"/>
    </source>
</evidence>
<dbReference type="InterPro" id="IPR013121">
    <property type="entry name" value="Fe_red_NAD-bd_6"/>
</dbReference>
<feature type="compositionally biased region" description="Basic and acidic residues" evidence="7">
    <location>
        <begin position="893"/>
        <end position="946"/>
    </location>
</feature>
<dbReference type="Pfam" id="PF08030">
    <property type="entry name" value="NAD_binding_6"/>
    <property type="match status" value="1"/>
</dbReference>
<evidence type="ECO:0000313" key="9">
    <source>
        <dbReference type="EMBL" id="KAF5390709.1"/>
    </source>
</evidence>
<keyword evidence="4" id="KW-0560">Oxidoreductase</keyword>
<evidence type="ECO:0000256" key="5">
    <source>
        <dbReference type="ARBA" id="ARBA00023187"/>
    </source>
</evidence>
<keyword evidence="10" id="KW-1185">Reference proteome</keyword>
<dbReference type="InterPro" id="IPR017927">
    <property type="entry name" value="FAD-bd_FR_type"/>
</dbReference>
<feature type="compositionally biased region" description="Polar residues" evidence="7">
    <location>
        <begin position="865"/>
        <end position="881"/>
    </location>
</feature>
<reference evidence="9 10" key="1">
    <citation type="journal article" date="2020" name="ISME J.">
        <title>Uncovering the hidden diversity of litter-decomposition mechanisms in mushroom-forming fungi.</title>
        <authorList>
            <person name="Floudas D."/>
            <person name="Bentzer J."/>
            <person name="Ahren D."/>
            <person name="Johansson T."/>
            <person name="Persson P."/>
            <person name="Tunlid A."/>
        </authorList>
    </citation>
    <scope>NUCLEOTIDE SEQUENCE [LARGE SCALE GENOMIC DNA]</scope>
    <source>
        <strain evidence="9 10">CBS 406.79</strain>
    </source>
</reference>
<dbReference type="GO" id="GO:0000381">
    <property type="term" value="P:regulation of alternative mRNA splicing, via spliceosome"/>
    <property type="evidence" value="ECO:0007669"/>
    <property type="project" value="InterPro"/>
</dbReference>
<dbReference type="InterPro" id="IPR039261">
    <property type="entry name" value="FNR_nucleotide-bd"/>
</dbReference>
<dbReference type="SUPFAM" id="SSF63380">
    <property type="entry name" value="Riboflavin synthase domain-like"/>
    <property type="match status" value="1"/>
</dbReference>
<dbReference type="GO" id="GO:0008380">
    <property type="term" value="P:RNA splicing"/>
    <property type="evidence" value="ECO:0007669"/>
    <property type="project" value="UniProtKB-KW"/>
</dbReference>
<evidence type="ECO:0000256" key="2">
    <source>
        <dbReference type="ARBA" id="ARBA00010313"/>
    </source>
</evidence>
<dbReference type="GO" id="GO:0016556">
    <property type="term" value="P:mRNA modification"/>
    <property type="evidence" value="ECO:0007669"/>
    <property type="project" value="InterPro"/>
</dbReference>
<keyword evidence="5" id="KW-0508">mRNA splicing</keyword>
<gene>
    <name evidence="9" type="ORF">D9757_002689</name>
</gene>
<evidence type="ECO:0000256" key="3">
    <source>
        <dbReference type="ARBA" id="ARBA00022664"/>
    </source>
</evidence>
<protein>
    <recommendedName>
        <fullName evidence="8">FAD-binding FR-type domain-containing protein</fullName>
    </recommendedName>
</protein>
<dbReference type="AlphaFoldDB" id="A0A8H5HWP8"/>
<evidence type="ECO:0000256" key="6">
    <source>
        <dbReference type="ARBA" id="ARBA00023242"/>
    </source>
</evidence>
<feature type="compositionally biased region" description="Basic and acidic residues" evidence="7">
    <location>
        <begin position="993"/>
        <end position="1003"/>
    </location>
</feature>
<dbReference type="InterPro" id="IPR033757">
    <property type="entry name" value="WTAP"/>
</dbReference>
<dbReference type="OrthoDB" id="436496at2759"/>
<evidence type="ECO:0000256" key="4">
    <source>
        <dbReference type="ARBA" id="ARBA00023002"/>
    </source>
</evidence>
<organism evidence="9 10">
    <name type="scientific">Collybiopsis confluens</name>
    <dbReference type="NCBI Taxonomy" id="2823264"/>
    <lineage>
        <taxon>Eukaryota</taxon>
        <taxon>Fungi</taxon>
        <taxon>Dikarya</taxon>
        <taxon>Basidiomycota</taxon>
        <taxon>Agaricomycotina</taxon>
        <taxon>Agaricomycetes</taxon>
        <taxon>Agaricomycetidae</taxon>
        <taxon>Agaricales</taxon>
        <taxon>Marasmiineae</taxon>
        <taxon>Omphalotaceae</taxon>
        <taxon>Collybiopsis</taxon>
    </lineage>
</organism>
<name>A0A8H5HWP8_9AGAR</name>
<feature type="region of interest" description="Disordered" evidence="7">
    <location>
        <begin position="806"/>
        <end position="1003"/>
    </location>
</feature>
<dbReference type="EMBL" id="JAACJN010000014">
    <property type="protein sequence ID" value="KAF5390709.1"/>
    <property type="molecule type" value="Genomic_DNA"/>
</dbReference>
<dbReference type="InterPro" id="IPR017938">
    <property type="entry name" value="Riboflavin_synthase-like_b-brl"/>
</dbReference>
<feature type="compositionally biased region" description="Gly residues" evidence="7">
    <location>
        <begin position="950"/>
        <end position="960"/>
    </location>
</feature>
<proteinExistence type="inferred from homology"/>
<dbReference type="PROSITE" id="PS51384">
    <property type="entry name" value="FAD_FR"/>
    <property type="match status" value="1"/>
</dbReference>
<sequence length="1003" mass="110662">MLPMALAGWHRGERSIREKLQYTGDPSTESMWQWIADEIDPGAAQFHAECHFLPITTLDSDGRPWSSILAPKGGMPGSGFIRYIGRSQLRVTAEVWDGEPILRTGRPKMLVAGIGIHFPTRTRNKIAGYAERYSYSAKNRSVELDFRVNETIGNCPKYINIRHFTSHSDTRPTTTAENLDMKEADRLPDELIDFILASDTVFFGSTYSARDNDAERFPSHLGMNQRGGRPGFIRVSKKDGRTLAMPDYSGNRFMTSLGNVEATPLASFTFIDFETGAILYLTGNARNLFGDDAKRMMPMHNRYAVTTLFVTGYTFVLDALPVRLTSGKSPIPSPYSPPIRYLAEEDGGRFALGAPEQTALLSRVEIHSPSIATFWFQPSKPLPIIPGQAVILSFVGLLGQPRYAHMAQSNPKSVNDDRIRTWTVSASTSTEFALTMREIPGGVVTGAIFNLARNVSKSRPELLSDTTGLGIRLGVVGVSGTFCLPTPEEDAETKLLWLAGGIGLTPFLSMLRSLRTNNSRRWDIHMVLSTHDPEAFLPLLTEAAEIPDDKVKFHLDVFVTGGSKKNSTNSNGLVQSVDTPDLFSNLANVLVHNDRVDSKFLQGVDVDRVVYLCGPKPFEKSILNGLSGRIHSNRIEIEGFEHSPEKESSTTGAMDIPLPSTRELELEMLLREKDNQLVQLSDELSLLKLHLVNQPPPSTTEPITLPPTFASLILKHIPRLPQILDPAGGSTNSTTAALTQRVRVLQDENDELYDILKKEETGRLMEEVQSLKRIVLKLEDALRESHQVIVSLSTELDKAYQTFNSAAANSRTTSPSNAYHNSNGARSRPRSVAKQPGGGGRLPPTGPRAHSHKKQRLSHVDQEESSPSMRSNVSLPSSAHPGSSGRRGRSRSRSPEAKSNVKMEVDEPTERSIRTPERARDRERWDRDRERSDRSRGRERDRDGNRSKRIGGGGKGTSRRGGGDRERGSHSLHNNGSSTAQGSVGNGPSGDRTLAERMGLEIG</sequence>
<dbReference type="PANTHER" id="PTHR42815:SF2">
    <property type="entry name" value="FAD-BINDING, PUTATIVE (AFU_ORTHOLOGUE AFUA_6G07600)-RELATED"/>
    <property type="match status" value="1"/>
</dbReference>
<comment type="similarity">
    <text evidence="2">Belongs to the fl(2)d family.</text>
</comment>
<evidence type="ECO:0000256" key="1">
    <source>
        <dbReference type="ARBA" id="ARBA00004123"/>
    </source>
</evidence>
<dbReference type="GO" id="GO:0016491">
    <property type="term" value="F:oxidoreductase activity"/>
    <property type="evidence" value="ECO:0007669"/>
    <property type="project" value="UniProtKB-KW"/>
</dbReference>
<evidence type="ECO:0000259" key="8">
    <source>
        <dbReference type="PROSITE" id="PS51384"/>
    </source>
</evidence>
<dbReference type="Gene3D" id="2.30.110.10">
    <property type="entry name" value="Electron Transport, Fmn-binding Protein, Chain A"/>
    <property type="match status" value="1"/>
</dbReference>
<keyword evidence="6" id="KW-0539">Nucleus</keyword>
<accession>A0A8H5HWP8</accession>
<comment type="subcellular location">
    <subcellularLocation>
        <location evidence="1">Nucleus</location>
    </subcellularLocation>
</comment>
<feature type="compositionally biased region" description="Polar residues" evidence="7">
    <location>
        <begin position="971"/>
        <end position="983"/>
    </location>
</feature>
<dbReference type="Proteomes" id="UP000518752">
    <property type="component" value="Unassembled WGS sequence"/>
</dbReference>
<dbReference type="GO" id="GO:0005634">
    <property type="term" value="C:nucleus"/>
    <property type="evidence" value="ECO:0007669"/>
    <property type="project" value="UniProtKB-SubCell"/>
</dbReference>
<dbReference type="InterPro" id="IPR012349">
    <property type="entry name" value="Split_barrel_FMN-bd"/>
</dbReference>
<dbReference type="SUPFAM" id="SSF52343">
    <property type="entry name" value="Ferredoxin reductase-like, C-terminal NADP-linked domain"/>
    <property type="match status" value="1"/>
</dbReference>
<feature type="compositionally biased region" description="Polar residues" evidence="7">
    <location>
        <begin position="806"/>
        <end position="825"/>
    </location>
</feature>
<comment type="caution">
    <text evidence="9">The sequence shown here is derived from an EMBL/GenBank/DDBJ whole genome shotgun (WGS) entry which is preliminary data.</text>
</comment>
<dbReference type="GO" id="GO:0006397">
    <property type="term" value="P:mRNA processing"/>
    <property type="evidence" value="ECO:0007669"/>
    <property type="project" value="UniProtKB-KW"/>
</dbReference>
<dbReference type="PANTHER" id="PTHR42815">
    <property type="entry name" value="FAD-BINDING, PUTATIVE (AFU_ORTHOLOGUE AFUA_6G07600)-RELATED"/>
    <property type="match status" value="1"/>
</dbReference>
<feature type="domain" description="FAD-binding FR-type" evidence="8">
    <location>
        <begin position="353"/>
        <end position="485"/>
    </location>
</feature>
<dbReference type="Gene3D" id="3.40.50.80">
    <property type="entry name" value="Nucleotide-binding domain of ferredoxin-NADP reductase (FNR) module"/>
    <property type="match status" value="1"/>
</dbReference>